<reference evidence="10" key="2">
    <citation type="submission" date="2016-01" db="EMBL/GenBank/DDBJ databases">
        <title>Draft Genome Sequence of Paenibacillus amylolyticus Heshi-A3 that Was Isolated from Fermented Rice Bran with Aging Salted Mackerel, Which Was Named Heshiko as Traditional Fermented Seafood in Japan.</title>
        <authorList>
            <person name="Akuzawa S."/>
            <person name="Nakagawa J."/>
            <person name="Kanekatsu T."/>
            <person name="Kubota E."/>
            <person name="Ohtake R."/>
            <person name="Suzuki T."/>
            <person name="Kanesaki Y."/>
        </authorList>
    </citation>
    <scope>NUCLEOTIDE SEQUENCE [LARGE SCALE GENOMIC DNA]</scope>
    <source>
        <strain evidence="10">Heshi-A3</strain>
    </source>
</reference>
<dbReference type="InterPro" id="IPR010737">
    <property type="entry name" value="4-carb_acid_sugar_kinase_N"/>
</dbReference>
<dbReference type="InterPro" id="IPR031475">
    <property type="entry name" value="NBD_C"/>
</dbReference>
<keyword evidence="4" id="KW-0418">Kinase</keyword>
<proteinExistence type="inferred from homology"/>
<evidence type="ECO:0000313" key="10">
    <source>
        <dbReference type="Proteomes" id="UP000069697"/>
    </source>
</evidence>
<dbReference type="Proteomes" id="UP000069697">
    <property type="component" value="Unassembled WGS sequence"/>
</dbReference>
<dbReference type="InterPro" id="IPR042213">
    <property type="entry name" value="NBD_C_sf"/>
</dbReference>
<evidence type="ECO:0000259" key="8">
    <source>
        <dbReference type="Pfam" id="PF17042"/>
    </source>
</evidence>
<dbReference type="InterPro" id="IPR037051">
    <property type="entry name" value="4-carb_acid_sugar_kinase_N_sf"/>
</dbReference>
<protein>
    <submittedName>
        <fullName evidence="9">Hrp-dependent type III effector protein</fullName>
    </submittedName>
</protein>
<evidence type="ECO:0000256" key="6">
    <source>
        <dbReference type="ARBA" id="ARBA00023277"/>
    </source>
</evidence>
<feature type="domain" description="Four-carbon acid sugar kinase nucleotide binding" evidence="8">
    <location>
        <begin position="249"/>
        <end position="418"/>
    </location>
</feature>
<evidence type="ECO:0000256" key="4">
    <source>
        <dbReference type="ARBA" id="ARBA00022777"/>
    </source>
</evidence>
<reference evidence="9 10" key="1">
    <citation type="journal article" date="2016" name="Genome Announc.">
        <title>Draft Genome Sequence of Paenibacillus amylolyticus Heshi-A3, Isolated from Fermented Rice Bran in a Japanese Fermented Seafood Dish.</title>
        <authorList>
            <person name="Akuzawa S."/>
            <person name="Nagaoka J."/>
            <person name="Kanekatsu M."/>
            <person name="Kubota E."/>
            <person name="Ohtake R."/>
            <person name="Suzuki T."/>
            <person name="Kanesaki Y."/>
        </authorList>
    </citation>
    <scope>NUCLEOTIDE SEQUENCE [LARGE SCALE GENOMIC DNA]</scope>
    <source>
        <strain evidence="9 10">Heshi-A3</strain>
    </source>
</reference>
<dbReference type="Gene3D" id="3.40.50.10840">
    <property type="entry name" value="Putative sugar-binding, N-terminal domain"/>
    <property type="match status" value="1"/>
</dbReference>
<evidence type="ECO:0000256" key="3">
    <source>
        <dbReference type="ARBA" id="ARBA00022741"/>
    </source>
</evidence>
<organism evidence="9 10">
    <name type="scientific">Paenibacillus amylolyticus</name>
    <dbReference type="NCBI Taxonomy" id="1451"/>
    <lineage>
        <taxon>Bacteria</taxon>
        <taxon>Bacillati</taxon>
        <taxon>Bacillota</taxon>
        <taxon>Bacilli</taxon>
        <taxon>Bacillales</taxon>
        <taxon>Paenibacillaceae</taxon>
        <taxon>Paenibacillus</taxon>
    </lineage>
</organism>
<dbReference type="GO" id="GO:0005524">
    <property type="term" value="F:ATP binding"/>
    <property type="evidence" value="ECO:0007669"/>
    <property type="project" value="UniProtKB-KW"/>
</dbReference>
<feature type="domain" description="Four-carbon acid sugar kinase N-terminal" evidence="7">
    <location>
        <begin position="3"/>
        <end position="226"/>
    </location>
</feature>
<dbReference type="GO" id="GO:0016301">
    <property type="term" value="F:kinase activity"/>
    <property type="evidence" value="ECO:0007669"/>
    <property type="project" value="UniProtKB-KW"/>
</dbReference>
<sequence>MKLAIIADDLTGANDSGVQLARHGLKTSVLFNMDEEPLTRYDAVVFDTDSRSISSQEAYNRVYQAAELLKNNGFETIFKKMDSTMRGNIGIEIDALYDVVKPEFMMIAPGYPKNNRTIHEGIHYLNGVPLAETEIANDPKTPVTLSYLPDLLKQQTNYEVGEITVADLDVGQGHIQSKLEHFKQNNIPYVLVDSTEERHLEMILQMTRELDYTFAWAGSAGIANYLPAHFELESKSTELTIPENPGPILTVVGSVNKNSREQLYRLLRQSKIASVSFHSFKAVSATADRAEEMERVYNEVRDKALEGQDVVLYSTAEQVDIELARATGEIRGLNHTEVSNEIVLAMGEICARLLEEGLFKGVSMTGGDTAKQICLKWNISGFELLDELEIGVPISKFIGIDDLHVVTKAGGFGKPDVFIHAIQKLKGGILV</sequence>
<evidence type="ECO:0000313" key="9">
    <source>
        <dbReference type="EMBL" id="GAS85377.1"/>
    </source>
</evidence>
<dbReference type="EMBL" id="BCNV01000009">
    <property type="protein sequence ID" value="GAS85377.1"/>
    <property type="molecule type" value="Genomic_DNA"/>
</dbReference>
<keyword evidence="6" id="KW-0119">Carbohydrate metabolism</keyword>
<keyword evidence="3" id="KW-0547">Nucleotide-binding</keyword>
<dbReference type="Pfam" id="PF17042">
    <property type="entry name" value="NBD_C"/>
    <property type="match status" value="1"/>
</dbReference>
<dbReference type="AlphaFoldDB" id="A0A100VSN9"/>
<keyword evidence="2" id="KW-0808">Transferase</keyword>
<accession>A0A100VSN9</accession>
<gene>
    <name evidence="9" type="ORF">PAHA3_5500</name>
</gene>
<keyword evidence="5" id="KW-0067">ATP-binding</keyword>
<dbReference type="Gene3D" id="3.40.980.20">
    <property type="entry name" value="Four-carbon acid sugar kinase, nucleotide binding domain"/>
    <property type="match status" value="1"/>
</dbReference>
<name>A0A100VSN9_PAEAM</name>
<comment type="caution">
    <text evidence="9">The sequence shown here is derived from an EMBL/GenBank/DDBJ whole genome shotgun (WGS) entry which is preliminary data.</text>
</comment>
<evidence type="ECO:0000256" key="1">
    <source>
        <dbReference type="ARBA" id="ARBA00005715"/>
    </source>
</evidence>
<evidence type="ECO:0000259" key="7">
    <source>
        <dbReference type="Pfam" id="PF07005"/>
    </source>
</evidence>
<dbReference type="RefSeq" id="WP_062837728.1">
    <property type="nucleotide sequence ID" value="NZ_BCNV01000009.1"/>
</dbReference>
<evidence type="ECO:0000256" key="2">
    <source>
        <dbReference type="ARBA" id="ARBA00022679"/>
    </source>
</evidence>
<comment type="similarity">
    <text evidence="1">Belongs to the four-carbon acid sugar kinase family.</text>
</comment>
<dbReference type="SUPFAM" id="SSF142764">
    <property type="entry name" value="YgbK-like"/>
    <property type="match status" value="1"/>
</dbReference>
<evidence type="ECO:0000256" key="5">
    <source>
        <dbReference type="ARBA" id="ARBA00022840"/>
    </source>
</evidence>
<dbReference type="Pfam" id="PF07005">
    <property type="entry name" value="SBD_N"/>
    <property type="match status" value="1"/>
</dbReference>